<evidence type="ECO:0000256" key="3">
    <source>
        <dbReference type="ARBA" id="ARBA00022490"/>
    </source>
</evidence>
<gene>
    <name evidence="10" type="ORF">NE237_007576</name>
</gene>
<evidence type="ECO:0000256" key="6">
    <source>
        <dbReference type="SAM" id="Coils"/>
    </source>
</evidence>
<dbReference type="AlphaFoldDB" id="A0A9Q0KPM7"/>
<feature type="coiled-coil region" evidence="6">
    <location>
        <begin position="393"/>
        <end position="427"/>
    </location>
</feature>
<dbReference type="Proteomes" id="UP001141806">
    <property type="component" value="Unassembled WGS sequence"/>
</dbReference>
<evidence type="ECO:0000259" key="8">
    <source>
        <dbReference type="Pfam" id="PF01764"/>
    </source>
</evidence>
<evidence type="ECO:0000256" key="7">
    <source>
        <dbReference type="SAM" id="Phobius"/>
    </source>
</evidence>
<evidence type="ECO:0000313" key="10">
    <source>
        <dbReference type="EMBL" id="KAJ4974402.1"/>
    </source>
</evidence>
<dbReference type="InterPro" id="IPR029058">
    <property type="entry name" value="AB_hydrolase_fold"/>
</dbReference>
<evidence type="ECO:0000256" key="5">
    <source>
        <dbReference type="ARBA" id="ARBA00023242"/>
    </source>
</evidence>
<evidence type="ECO:0000256" key="2">
    <source>
        <dbReference type="ARBA" id="ARBA00004496"/>
    </source>
</evidence>
<dbReference type="PANTHER" id="PTHR47090:SF2">
    <property type="entry name" value="PROTEIN EDS1-RELATED"/>
    <property type="match status" value="1"/>
</dbReference>
<dbReference type="SUPFAM" id="SSF53474">
    <property type="entry name" value="alpha/beta-Hydrolases"/>
    <property type="match status" value="1"/>
</dbReference>
<dbReference type="InterPro" id="IPR041266">
    <property type="entry name" value="EDS1_EP"/>
</dbReference>
<keyword evidence="7" id="KW-0472">Membrane</keyword>
<comment type="subcellular location">
    <subcellularLocation>
        <location evidence="2">Cytoplasm</location>
    </subcellularLocation>
    <subcellularLocation>
        <location evidence="1">Nucleus</location>
    </subcellularLocation>
</comment>
<protein>
    <submittedName>
        <fullName evidence="10">Uncharacterized protein</fullName>
    </submittedName>
</protein>
<dbReference type="Pfam" id="PF18117">
    <property type="entry name" value="EDS1_EP"/>
    <property type="match status" value="1"/>
</dbReference>
<sequence length="646" mass="74892">MIERRNLNEAIGMEPDLVKKAFSLAMAAQSKHDQPYQFKKHCCYSIFAFHGSGTVKDWFSATTFGDTSIGLKKLFPSLKSIGNDEIALVNGKFFQQFQDLLKQEVLKEDFQLSDKDRMEYLLKDSRLSNKVLRTVNEKRKIVFTGYSSGSTIAIFATILFLQQNRIPVLCLTFGSPLVGNHIFGHALRREKWAQYFVHFVMRYDIIPRVLLAPLSSIREELQSILPCFDQNKLESMARSPEASYSFCDIKRNALLVASYTACSSMGSTNSLVQIITSFIDLSPYRPFGTYVFCTGQGRMFTLKNPEAILQILCHSLQLDNAKAVVDIARRSFKEHLGYETEFKDNLGKEDVVDLDLQLHLYSRGAGSNEMKSIETAVKELGLSTRAMLCLTAARELEQRKQRNQERIDDNREKIEDALKKLEDYRDKGKISKIGYYDAFKLQTERDDYHANVTRLKLAWIWTDIIEMLKRYELPDGFECREDWVELGTRFRRLMEPIDIANYYRNSLQNDTGAYMKAEGGRHPRPKRYKYTQRWLEHAKGKPAGYFLESCFWAEVEELRICLHTNNQKENHDAAFKKVKDRVLKLEENVVQWVQDERLTGDVFFKKSTFVEWWRELPEGHRMKSQISTLMGRQGIELPSAVLLPNR</sequence>
<keyword evidence="3" id="KW-0963">Cytoplasm</keyword>
<feature type="domain" description="EDS1 EP" evidence="9">
    <location>
        <begin position="419"/>
        <end position="627"/>
    </location>
</feature>
<dbReference type="EMBL" id="JAMYWD010000004">
    <property type="protein sequence ID" value="KAJ4974402.1"/>
    <property type="molecule type" value="Genomic_DNA"/>
</dbReference>
<keyword evidence="4" id="KW-0611">Plant defense</keyword>
<comment type="caution">
    <text evidence="10">The sequence shown here is derived from an EMBL/GenBank/DDBJ whole genome shotgun (WGS) entry which is preliminary data.</text>
</comment>
<dbReference type="GO" id="GO:0006629">
    <property type="term" value="P:lipid metabolic process"/>
    <property type="evidence" value="ECO:0007669"/>
    <property type="project" value="InterPro"/>
</dbReference>
<dbReference type="GO" id="GO:0006952">
    <property type="term" value="P:defense response"/>
    <property type="evidence" value="ECO:0007669"/>
    <property type="project" value="UniProtKB-KW"/>
</dbReference>
<dbReference type="OrthoDB" id="426718at2759"/>
<keyword evidence="11" id="KW-1185">Reference proteome</keyword>
<dbReference type="InterPro" id="IPR002921">
    <property type="entry name" value="Fungal_lipase-type"/>
</dbReference>
<feature type="domain" description="Fungal lipase-type" evidence="8">
    <location>
        <begin position="47"/>
        <end position="210"/>
    </location>
</feature>
<accession>A0A9Q0KPM7</accession>
<evidence type="ECO:0000256" key="1">
    <source>
        <dbReference type="ARBA" id="ARBA00004123"/>
    </source>
</evidence>
<dbReference type="Pfam" id="PF01764">
    <property type="entry name" value="Lipase_3"/>
    <property type="match status" value="1"/>
</dbReference>
<keyword evidence="7" id="KW-1133">Transmembrane helix</keyword>
<dbReference type="Gene3D" id="3.40.50.1820">
    <property type="entry name" value="alpha/beta hydrolase"/>
    <property type="match status" value="1"/>
</dbReference>
<dbReference type="GO" id="GO:0005737">
    <property type="term" value="C:cytoplasm"/>
    <property type="evidence" value="ECO:0007669"/>
    <property type="project" value="UniProtKB-SubCell"/>
</dbReference>
<evidence type="ECO:0000313" key="11">
    <source>
        <dbReference type="Proteomes" id="UP001141806"/>
    </source>
</evidence>
<feature type="transmembrane region" description="Helical" evidence="7">
    <location>
        <begin position="141"/>
        <end position="161"/>
    </location>
</feature>
<reference evidence="10" key="1">
    <citation type="journal article" date="2023" name="Plant J.">
        <title>The genome of the king protea, Protea cynaroides.</title>
        <authorList>
            <person name="Chang J."/>
            <person name="Duong T.A."/>
            <person name="Schoeman C."/>
            <person name="Ma X."/>
            <person name="Roodt D."/>
            <person name="Barker N."/>
            <person name="Li Z."/>
            <person name="Van de Peer Y."/>
            <person name="Mizrachi E."/>
        </authorList>
    </citation>
    <scope>NUCLEOTIDE SEQUENCE</scope>
    <source>
        <tissue evidence="10">Young leaves</tissue>
    </source>
</reference>
<proteinExistence type="predicted"/>
<keyword evidence="7" id="KW-0812">Transmembrane</keyword>
<keyword evidence="5" id="KW-0539">Nucleus</keyword>
<evidence type="ECO:0000259" key="9">
    <source>
        <dbReference type="Pfam" id="PF18117"/>
    </source>
</evidence>
<dbReference type="GO" id="GO:0005634">
    <property type="term" value="C:nucleus"/>
    <property type="evidence" value="ECO:0007669"/>
    <property type="project" value="UniProtKB-SubCell"/>
</dbReference>
<name>A0A9Q0KPM7_9MAGN</name>
<keyword evidence="6" id="KW-0175">Coiled coil</keyword>
<evidence type="ECO:0000256" key="4">
    <source>
        <dbReference type="ARBA" id="ARBA00022821"/>
    </source>
</evidence>
<organism evidence="10 11">
    <name type="scientific">Protea cynaroides</name>
    <dbReference type="NCBI Taxonomy" id="273540"/>
    <lineage>
        <taxon>Eukaryota</taxon>
        <taxon>Viridiplantae</taxon>
        <taxon>Streptophyta</taxon>
        <taxon>Embryophyta</taxon>
        <taxon>Tracheophyta</taxon>
        <taxon>Spermatophyta</taxon>
        <taxon>Magnoliopsida</taxon>
        <taxon>Proteales</taxon>
        <taxon>Proteaceae</taxon>
        <taxon>Protea</taxon>
    </lineage>
</organism>
<dbReference type="InterPro" id="IPR044214">
    <property type="entry name" value="EDS1-like"/>
</dbReference>
<dbReference type="PANTHER" id="PTHR47090">
    <property type="entry name" value="PROTEIN EDS1-RELATED"/>
    <property type="match status" value="1"/>
</dbReference>